<dbReference type="EMBL" id="CP157743">
    <property type="protein sequence ID" value="XBS22100.1"/>
    <property type="molecule type" value="Genomic_DNA"/>
</dbReference>
<dbReference type="SUPFAM" id="SSF56436">
    <property type="entry name" value="C-type lectin-like"/>
    <property type="match status" value="1"/>
</dbReference>
<evidence type="ECO:0000256" key="1">
    <source>
        <dbReference type="ARBA" id="ARBA00023002"/>
    </source>
</evidence>
<dbReference type="Pfam" id="PF12867">
    <property type="entry name" value="DinB_2"/>
    <property type="match status" value="1"/>
</dbReference>
<dbReference type="AlphaFoldDB" id="A0AAU7NYS4"/>
<evidence type="ECO:0000313" key="7">
    <source>
        <dbReference type="Proteomes" id="UP001225378"/>
    </source>
</evidence>
<dbReference type="InterPro" id="IPR005532">
    <property type="entry name" value="SUMF_dom"/>
</dbReference>
<comment type="pathway">
    <text evidence="3">Amino-acid biosynthesis; ergothioneine biosynthesis.</text>
</comment>
<accession>A0AAU7NYS4</accession>
<keyword evidence="1" id="KW-0560">Oxidoreductase</keyword>
<dbReference type="NCBIfam" id="TIGR03440">
    <property type="entry name" value="egtB_TIGR03440"/>
    <property type="match status" value="1"/>
</dbReference>
<sequence>MSNSPNSTFSLNDLGGLFRRVRRQSELLCEPLIAEDYVVQTMPDVSPPKWHLAHVSWFFETFILIPFHPGYRRFNRQFHDLFNSYYQGVGTPFPRPRRGLLSRPSVVEVYRYRKHVDRFVEELIAGLDRQPDCERIQQLLILGLNHEQQHQELLMTDIKHIFAQNPLFPCYCEQRHCDKQALNVDLEWIKITGGEVNQGYDGDVFHFDNESPRHKVLLNDFFLANRLITNAEYLDFVRDGGYQNPLLWLSDGWAILQKESWNAPLYWQELDGEWRVMTLSGLQTLEFDEPVCHISYYEADAYANWAGKRLPTESEWEHAANQGSIARGNFLESGLFHPRPALSGQGLMQMFGDVWEWTQSPYSAYPGYRIPEGAVGEYNGKFMCNQMVLRGGSCATPESHIRKSYRNFFYPHNRWQFMGLRLAADA</sequence>
<dbReference type="Pfam" id="PF03781">
    <property type="entry name" value="FGE-sulfatase"/>
    <property type="match status" value="2"/>
</dbReference>
<keyword evidence="7" id="KW-1185">Reference proteome</keyword>
<evidence type="ECO:0000256" key="2">
    <source>
        <dbReference type="ARBA" id="ARBA00023004"/>
    </source>
</evidence>
<organism evidence="6 7">
    <name type="scientific">Methylomarinum roseum</name>
    <dbReference type="NCBI Taxonomy" id="3067653"/>
    <lineage>
        <taxon>Bacteria</taxon>
        <taxon>Pseudomonadati</taxon>
        <taxon>Pseudomonadota</taxon>
        <taxon>Gammaproteobacteria</taxon>
        <taxon>Methylococcales</taxon>
        <taxon>Methylococcaceae</taxon>
        <taxon>Methylomarinum</taxon>
    </lineage>
</organism>
<dbReference type="InterPro" id="IPR024775">
    <property type="entry name" value="DinB-like"/>
</dbReference>
<dbReference type="InterPro" id="IPR042095">
    <property type="entry name" value="SUMF_sf"/>
</dbReference>
<evidence type="ECO:0000259" key="5">
    <source>
        <dbReference type="Pfam" id="PF12867"/>
    </source>
</evidence>
<reference evidence="6 7" key="1">
    <citation type="journal article" date="2024" name="Microbiology">
        <title>Methylomarinum rosea sp. nov., a novel halophilic methanotrophic bacterium from the hypersaline Lake Elton.</title>
        <authorList>
            <person name="Suleimanov R.Z."/>
            <person name="Oshkin I.Y."/>
            <person name="Danilova O.V."/>
            <person name="Suzina N.E."/>
            <person name="Dedysh S.N."/>
        </authorList>
    </citation>
    <scope>NUCLEOTIDE SEQUENCE [LARGE SCALE GENOMIC DNA]</scope>
    <source>
        <strain evidence="6 7">Ch1-1</strain>
    </source>
</reference>
<keyword evidence="2" id="KW-0408">Iron</keyword>
<gene>
    <name evidence="6" type="primary">egtB</name>
    <name evidence="6" type="ORF">Q9L42_008245</name>
</gene>
<name>A0AAU7NYS4_9GAMM</name>
<dbReference type="GO" id="GO:0052699">
    <property type="term" value="P:ergothioneine biosynthetic process"/>
    <property type="evidence" value="ECO:0007669"/>
    <property type="project" value="InterPro"/>
</dbReference>
<feature type="domain" description="DinB-like" evidence="5">
    <location>
        <begin position="18"/>
        <end position="153"/>
    </location>
</feature>
<evidence type="ECO:0000313" key="6">
    <source>
        <dbReference type="EMBL" id="XBS22100.1"/>
    </source>
</evidence>
<dbReference type="InterPro" id="IPR016187">
    <property type="entry name" value="CTDL_fold"/>
</dbReference>
<dbReference type="PANTHER" id="PTHR23150:SF36">
    <property type="entry name" value="HERCYNINE OXYGENASE"/>
    <property type="match status" value="1"/>
</dbReference>
<dbReference type="InterPro" id="IPR051043">
    <property type="entry name" value="Sulfatase_Mod_Factor_Kinase"/>
</dbReference>
<dbReference type="Gene3D" id="3.90.1580.10">
    <property type="entry name" value="paralog of FGE (formylglycine-generating enzyme)"/>
    <property type="match status" value="1"/>
</dbReference>
<dbReference type="KEGG" id="mech:Q9L42_008245"/>
<dbReference type="Proteomes" id="UP001225378">
    <property type="component" value="Chromosome"/>
</dbReference>
<dbReference type="PANTHER" id="PTHR23150">
    <property type="entry name" value="SULFATASE MODIFYING FACTOR 1, 2"/>
    <property type="match status" value="1"/>
</dbReference>
<proteinExistence type="predicted"/>
<evidence type="ECO:0000259" key="4">
    <source>
        <dbReference type="Pfam" id="PF03781"/>
    </source>
</evidence>
<feature type="domain" description="Sulfatase-modifying factor enzyme-like" evidence="4">
    <location>
        <begin position="343"/>
        <end position="423"/>
    </location>
</feature>
<dbReference type="RefSeq" id="WP_349432599.1">
    <property type="nucleotide sequence ID" value="NZ_CP157743.1"/>
</dbReference>
<protein>
    <submittedName>
        <fullName evidence="6">Ergothioneine biosynthesis protein EgtB</fullName>
    </submittedName>
</protein>
<dbReference type="InterPro" id="IPR017806">
    <property type="entry name" value="EgtB"/>
</dbReference>
<feature type="domain" description="Sulfatase-modifying factor enzyme-like" evidence="4">
    <location>
        <begin position="187"/>
        <end position="324"/>
    </location>
</feature>
<evidence type="ECO:0000256" key="3">
    <source>
        <dbReference type="ARBA" id="ARBA00037882"/>
    </source>
</evidence>